<organism evidence="1">
    <name type="scientific">freshwater metagenome</name>
    <dbReference type="NCBI Taxonomy" id="449393"/>
    <lineage>
        <taxon>unclassified sequences</taxon>
        <taxon>metagenomes</taxon>
        <taxon>ecological metagenomes</taxon>
    </lineage>
</organism>
<dbReference type="AlphaFoldDB" id="A0A6J7UGF2"/>
<evidence type="ECO:0000313" key="1">
    <source>
        <dbReference type="EMBL" id="CAB5065514.1"/>
    </source>
</evidence>
<dbReference type="EMBL" id="CAFBQT010000114">
    <property type="protein sequence ID" value="CAB5065514.1"/>
    <property type="molecule type" value="Genomic_DNA"/>
</dbReference>
<protein>
    <submittedName>
        <fullName evidence="1">Unannotated protein</fullName>
    </submittedName>
</protein>
<sequence>MIERNGKSRSSTYKTLAPEIFCRSAFNLCCNSEIFSTFMGSCSCPFKTSSPITRIDNSSPLSLRGLSRFCGSLTVTEPLSNERSINSKSVYCGNPHMKTNSKSAAISFSVTPNSLASSETAIPWCESMKGTKSNNLAVLVNGLSIHHQALQSGNHGVFQIVGRNYNYIGSVPKNLFNCFLSIILRELHFIPFNP</sequence>
<proteinExistence type="predicted"/>
<gene>
    <name evidence="1" type="ORF">UFOPK4355_00844</name>
</gene>
<accession>A0A6J7UGF2</accession>
<reference evidence="1" key="1">
    <citation type="submission" date="2020-05" db="EMBL/GenBank/DDBJ databases">
        <authorList>
            <person name="Chiriac C."/>
            <person name="Salcher M."/>
            <person name="Ghai R."/>
            <person name="Kavagutti S V."/>
        </authorList>
    </citation>
    <scope>NUCLEOTIDE SEQUENCE</scope>
</reference>
<name>A0A6J7UGF2_9ZZZZ</name>